<protein>
    <submittedName>
        <fullName evidence="1">8265_t:CDS:1</fullName>
    </submittedName>
</protein>
<proteinExistence type="predicted"/>
<organism evidence="1 2">
    <name type="scientific">Cetraspora pellucida</name>
    <dbReference type="NCBI Taxonomy" id="1433469"/>
    <lineage>
        <taxon>Eukaryota</taxon>
        <taxon>Fungi</taxon>
        <taxon>Fungi incertae sedis</taxon>
        <taxon>Mucoromycota</taxon>
        <taxon>Glomeromycotina</taxon>
        <taxon>Glomeromycetes</taxon>
        <taxon>Diversisporales</taxon>
        <taxon>Gigasporaceae</taxon>
        <taxon>Cetraspora</taxon>
    </lineage>
</organism>
<sequence length="158" mass="18344">KITLTGTRKKKLCEKKYNNPNLKDVELAKKYGITKCQRKPNYPDLKKAMSIWVKQTIKNAQYRHILCQNHFEAYNTITKDNPVSPNITLYNAINFAAQAWKNIIADTIIHSWGKASILPSIISMLEEIRLDVPLPEETELNMFMPRETELEKEIIDLI</sequence>
<keyword evidence="2" id="KW-1185">Reference proteome</keyword>
<reference evidence="1" key="1">
    <citation type="submission" date="2021-06" db="EMBL/GenBank/DDBJ databases">
        <authorList>
            <person name="Kallberg Y."/>
            <person name="Tangrot J."/>
            <person name="Rosling A."/>
        </authorList>
    </citation>
    <scope>NUCLEOTIDE SEQUENCE</scope>
    <source>
        <strain evidence="1">FL966</strain>
    </source>
</reference>
<gene>
    <name evidence="1" type="ORF">CPELLU_LOCUS18555</name>
</gene>
<evidence type="ECO:0000313" key="2">
    <source>
        <dbReference type="Proteomes" id="UP000789759"/>
    </source>
</evidence>
<evidence type="ECO:0000313" key="1">
    <source>
        <dbReference type="EMBL" id="CAG8810175.1"/>
    </source>
</evidence>
<comment type="caution">
    <text evidence="1">The sequence shown here is derived from an EMBL/GenBank/DDBJ whole genome shotgun (WGS) entry which is preliminary data.</text>
</comment>
<feature type="non-terminal residue" evidence="1">
    <location>
        <position position="1"/>
    </location>
</feature>
<name>A0A9N9K3I5_9GLOM</name>
<accession>A0A9N9K3I5</accession>
<dbReference type="AlphaFoldDB" id="A0A9N9K3I5"/>
<dbReference type="EMBL" id="CAJVQA010037715">
    <property type="protein sequence ID" value="CAG8810175.1"/>
    <property type="molecule type" value="Genomic_DNA"/>
</dbReference>
<dbReference type="Proteomes" id="UP000789759">
    <property type="component" value="Unassembled WGS sequence"/>
</dbReference>